<dbReference type="EMBL" id="JAAMPI010000041">
    <property type="protein sequence ID" value="KAF4636970.1"/>
    <property type="molecule type" value="Genomic_DNA"/>
</dbReference>
<feature type="transmembrane region" description="Helical" evidence="6">
    <location>
        <begin position="282"/>
        <end position="307"/>
    </location>
</feature>
<feature type="transmembrane region" description="Helical" evidence="6">
    <location>
        <begin position="327"/>
        <end position="348"/>
    </location>
</feature>
<dbReference type="OrthoDB" id="5022096at2759"/>
<feature type="transmembrane region" description="Helical" evidence="6">
    <location>
        <begin position="251"/>
        <end position="270"/>
    </location>
</feature>
<protein>
    <recommendedName>
        <fullName evidence="7">Rhodopsin domain-containing protein</fullName>
    </recommendedName>
</protein>
<comment type="caution">
    <text evidence="8">The sequence shown here is derived from an EMBL/GenBank/DDBJ whole genome shotgun (WGS) entry which is preliminary data.</text>
</comment>
<dbReference type="PANTHER" id="PTHR33048">
    <property type="entry name" value="PTH11-LIKE INTEGRAL MEMBRANE PROTEIN (AFU_ORTHOLOGUE AFUA_5G11245)"/>
    <property type="match status" value="1"/>
</dbReference>
<feature type="domain" description="Rhodopsin" evidence="7">
    <location>
        <begin position="211"/>
        <end position="424"/>
    </location>
</feature>
<dbReference type="Pfam" id="PF20684">
    <property type="entry name" value="Fung_rhodopsin"/>
    <property type="match status" value="1"/>
</dbReference>
<dbReference type="AlphaFoldDB" id="A0A8H4RXP7"/>
<dbReference type="GO" id="GO:0016020">
    <property type="term" value="C:membrane"/>
    <property type="evidence" value="ECO:0007669"/>
    <property type="project" value="UniProtKB-SubCell"/>
</dbReference>
<evidence type="ECO:0000259" key="7">
    <source>
        <dbReference type="Pfam" id="PF20684"/>
    </source>
</evidence>
<keyword evidence="2 6" id="KW-0812">Transmembrane</keyword>
<proteinExistence type="inferred from homology"/>
<dbReference type="InterPro" id="IPR052337">
    <property type="entry name" value="SAT4-like"/>
</dbReference>
<name>A0A8H4RXP7_9HELO</name>
<reference evidence="8 9" key="1">
    <citation type="submission" date="2020-03" db="EMBL/GenBank/DDBJ databases">
        <title>Draft Genome Sequence of Cudoniella acicularis.</title>
        <authorList>
            <person name="Buettner E."/>
            <person name="Kellner H."/>
        </authorList>
    </citation>
    <scope>NUCLEOTIDE SEQUENCE [LARGE SCALE GENOMIC DNA]</scope>
    <source>
        <strain evidence="8 9">DSM 108380</strain>
    </source>
</reference>
<dbReference type="Proteomes" id="UP000566819">
    <property type="component" value="Unassembled WGS sequence"/>
</dbReference>
<evidence type="ECO:0000256" key="3">
    <source>
        <dbReference type="ARBA" id="ARBA00022989"/>
    </source>
</evidence>
<evidence type="ECO:0000313" key="9">
    <source>
        <dbReference type="Proteomes" id="UP000566819"/>
    </source>
</evidence>
<keyword evidence="9" id="KW-1185">Reference proteome</keyword>
<gene>
    <name evidence="8" type="ORF">G7Y89_g1117</name>
</gene>
<evidence type="ECO:0000256" key="6">
    <source>
        <dbReference type="SAM" id="Phobius"/>
    </source>
</evidence>
<sequence length="504" mass="55765">MCCIFQCQSPDPEANRLAKATLALHVFGSYLPAQADSLKDYNPCECVLSTSVRHKIDELALLKAIFNSQSAELCVIILERPIGRHPGDRLGITGARGSFGGRIWDLGNIVARVPEPRFWNVLALHRLKPVLDLRIRRICGRIMSTLLAMTATRVMSNYDNEENGVSGAASSSHVPAHLPRAQRLPCCGSDPGRTIAKQPSTGLTTAQICGLVEFGILMSSIPYGFGRHLYYLQEPDAISAARLLFISQPPWAWTLSLIKISMACMFLRINRSKKWLMSMWPMILLQLVAAAVCNTAQFLQCVPLQALWDPNTPNVKCWAPSSIDASIYINAGMNISTDIIFSLLPITFIRKLDRPFWEKFVICCLMGLGIMASAASLVKTLKISTYEKSKDPLFDGVDISIWSILEEQLGMIAACVPCLKNPCERFLRRMGLISFYGSGSRGSAYARYRDNDMEDGGTIIVGNGQSKSMTSDESSVEFYQMENGRIRRKGDVEHIVDGLRGNAP</sequence>
<keyword evidence="4 6" id="KW-0472">Membrane</keyword>
<keyword evidence="3 6" id="KW-1133">Transmembrane helix</keyword>
<accession>A0A8H4RXP7</accession>
<evidence type="ECO:0000313" key="8">
    <source>
        <dbReference type="EMBL" id="KAF4636970.1"/>
    </source>
</evidence>
<dbReference type="PANTHER" id="PTHR33048:SF129">
    <property type="entry name" value="INTEGRAL MEMBRANE PROTEIN-RELATED"/>
    <property type="match status" value="1"/>
</dbReference>
<evidence type="ECO:0000256" key="1">
    <source>
        <dbReference type="ARBA" id="ARBA00004141"/>
    </source>
</evidence>
<feature type="transmembrane region" description="Helical" evidence="6">
    <location>
        <begin position="360"/>
        <end position="379"/>
    </location>
</feature>
<dbReference type="InterPro" id="IPR049326">
    <property type="entry name" value="Rhodopsin_dom_fungi"/>
</dbReference>
<comment type="subcellular location">
    <subcellularLocation>
        <location evidence="1">Membrane</location>
        <topology evidence="1">Multi-pass membrane protein</topology>
    </subcellularLocation>
</comment>
<comment type="similarity">
    <text evidence="5">Belongs to the SAT4 family.</text>
</comment>
<evidence type="ECO:0000256" key="2">
    <source>
        <dbReference type="ARBA" id="ARBA00022692"/>
    </source>
</evidence>
<evidence type="ECO:0000256" key="4">
    <source>
        <dbReference type="ARBA" id="ARBA00023136"/>
    </source>
</evidence>
<evidence type="ECO:0000256" key="5">
    <source>
        <dbReference type="ARBA" id="ARBA00038359"/>
    </source>
</evidence>
<organism evidence="8 9">
    <name type="scientific">Cudoniella acicularis</name>
    <dbReference type="NCBI Taxonomy" id="354080"/>
    <lineage>
        <taxon>Eukaryota</taxon>
        <taxon>Fungi</taxon>
        <taxon>Dikarya</taxon>
        <taxon>Ascomycota</taxon>
        <taxon>Pezizomycotina</taxon>
        <taxon>Leotiomycetes</taxon>
        <taxon>Helotiales</taxon>
        <taxon>Tricladiaceae</taxon>
        <taxon>Cudoniella</taxon>
    </lineage>
</organism>